<feature type="region of interest" description="Disordered" evidence="6">
    <location>
        <begin position="26"/>
        <end position="48"/>
    </location>
</feature>
<evidence type="ECO:0000256" key="4">
    <source>
        <dbReference type="ARBA" id="ARBA00023139"/>
    </source>
</evidence>
<reference evidence="7 8" key="1">
    <citation type="submission" date="2024-09" db="EMBL/GenBank/DDBJ databases">
        <authorList>
            <person name="Sun Q."/>
            <person name="Mori K."/>
        </authorList>
    </citation>
    <scope>NUCLEOTIDE SEQUENCE [LARGE SCALE GENOMIC DNA]</scope>
    <source>
        <strain evidence="7 8">JCM 12520</strain>
    </source>
</reference>
<evidence type="ECO:0000256" key="1">
    <source>
        <dbReference type="ARBA" id="ARBA00022475"/>
    </source>
</evidence>
<sequence length="447" mass="50024">MGMSEKRIGFRHVVAVAAVTAAALTGCSDESDGSNKPGKGDAAPTAIKQETPKEVELTLYSDVGDPEEEVNRVYIEPLHKKYPHIRVKYIRASSGTSMADMLASNEKFDIFYHGRGPYEEKLQEFHLMYDMTELARKHNVDLGRLEPTAVDSIKQAFDGKLYGIPISLNSLVVFYNKTIFNQFGVAYPKDGMTWEQLFELARTMTRSDGQNSYYGFSMNGTAQFLGMNSLSIPYADGKTNKPTINSDDRWKTLFQSVFLNPTMTATYQQAKKLPNWASFSKDRNLAMILYTASVPNALEEEFKPLDWDMVAMPTFANAPNAGSRANPIYFGVTSLSKNPDAAMEAIQFWTSSDYQIEMSKKGKLMASKSKDVIDVLGSESVFADKNWKAITRNPFSPLAPLTKYDNKVRNVYTNHLNALLAGEKDLNTALRAMEEEAAKVIQEELNR</sequence>
<gene>
    <name evidence="7" type="ORF">ACFFNY_25500</name>
</gene>
<dbReference type="InterPro" id="IPR050490">
    <property type="entry name" value="Bact_solute-bd_prot1"/>
</dbReference>
<evidence type="ECO:0000313" key="7">
    <source>
        <dbReference type="EMBL" id="MFB9754943.1"/>
    </source>
</evidence>
<dbReference type="EMBL" id="JBHMAG010000017">
    <property type="protein sequence ID" value="MFB9754943.1"/>
    <property type="molecule type" value="Genomic_DNA"/>
</dbReference>
<keyword evidence="5" id="KW-0449">Lipoprotein</keyword>
<keyword evidence="4" id="KW-0564">Palmitate</keyword>
<evidence type="ECO:0000256" key="5">
    <source>
        <dbReference type="ARBA" id="ARBA00023288"/>
    </source>
</evidence>
<proteinExistence type="predicted"/>
<organism evidence="7 8">
    <name type="scientific">Paenibacillus hodogayensis</name>
    <dbReference type="NCBI Taxonomy" id="279208"/>
    <lineage>
        <taxon>Bacteria</taxon>
        <taxon>Bacillati</taxon>
        <taxon>Bacillota</taxon>
        <taxon>Bacilli</taxon>
        <taxon>Bacillales</taxon>
        <taxon>Paenibacillaceae</taxon>
        <taxon>Paenibacillus</taxon>
    </lineage>
</organism>
<dbReference type="Proteomes" id="UP001589619">
    <property type="component" value="Unassembled WGS sequence"/>
</dbReference>
<protein>
    <submittedName>
        <fullName evidence="7">ABC transporter substrate-binding protein</fullName>
    </submittedName>
</protein>
<dbReference type="SUPFAM" id="SSF53850">
    <property type="entry name" value="Periplasmic binding protein-like II"/>
    <property type="match status" value="1"/>
</dbReference>
<dbReference type="RefSeq" id="WP_344909114.1">
    <property type="nucleotide sequence ID" value="NZ_BAAAYO010000007.1"/>
</dbReference>
<evidence type="ECO:0000256" key="3">
    <source>
        <dbReference type="ARBA" id="ARBA00023136"/>
    </source>
</evidence>
<evidence type="ECO:0000256" key="2">
    <source>
        <dbReference type="ARBA" id="ARBA00022729"/>
    </source>
</evidence>
<comment type="caution">
    <text evidence="7">The sequence shown here is derived from an EMBL/GenBank/DDBJ whole genome shotgun (WGS) entry which is preliminary data.</text>
</comment>
<accession>A0ABV5W3P5</accession>
<keyword evidence="8" id="KW-1185">Reference proteome</keyword>
<name>A0ABV5W3P5_9BACL</name>
<dbReference type="InterPro" id="IPR006059">
    <property type="entry name" value="SBP"/>
</dbReference>
<keyword evidence="2" id="KW-0732">Signal</keyword>
<dbReference type="Gene3D" id="3.40.190.10">
    <property type="entry name" value="Periplasmic binding protein-like II"/>
    <property type="match status" value="1"/>
</dbReference>
<evidence type="ECO:0000256" key="6">
    <source>
        <dbReference type="SAM" id="MobiDB-lite"/>
    </source>
</evidence>
<keyword evidence="3" id="KW-0472">Membrane</keyword>
<dbReference type="PROSITE" id="PS51257">
    <property type="entry name" value="PROKAR_LIPOPROTEIN"/>
    <property type="match status" value="1"/>
</dbReference>
<dbReference type="PANTHER" id="PTHR43649">
    <property type="entry name" value="ARABINOSE-BINDING PROTEIN-RELATED"/>
    <property type="match status" value="1"/>
</dbReference>
<dbReference type="Pfam" id="PF01547">
    <property type="entry name" value="SBP_bac_1"/>
    <property type="match status" value="1"/>
</dbReference>
<dbReference type="PANTHER" id="PTHR43649:SF33">
    <property type="entry name" value="POLYGALACTURONAN_RHAMNOGALACTURONAN-BINDING PROTEIN YTCQ"/>
    <property type="match status" value="1"/>
</dbReference>
<evidence type="ECO:0000313" key="8">
    <source>
        <dbReference type="Proteomes" id="UP001589619"/>
    </source>
</evidence>
<keyword evidence="1" id="KW-1003">Cell membrane</keyword>